<name>A0ABY9YYJ8_9GAMM</name>
<keyword evidence="7" id="KW-1185">Reference proteome</keyword>
<dbReference type="InterPro" id="IPR011050">
    <property type="entry name" value="Pectin_lyase_fold/virulence"/>
</dbReference>
<dbReference type="InterPro" id="IPR007742">
    <property type="entry name" value="NosD_dom"/>
</dbReference>
<keyword evidence="3" id="KW-0833">Ubl conjugation pathway</keyword>
<organism evidence="6 7">
    <name type="scientific">Halomonas piscis</name>
    <dbReference type="NCBI Taxonomy" id="3031727"/>
    <lineage>
        <taxon>Bacteria</taxon>
        <taxon>Pseudomonadati</taxon>
        <taxon>Pseudomonadota</taxon>
        <taxon>Gammaproteobacteria</taxon>
        <taxon>Oceanospirillales</taxon>
        <taxon>Halomonadaceae</taxon>
        <taxon>Halomonas</taxon>
    </lineage>
</organism>
<evidence type="ECO:0000259" key="5">
    <source>
        <dbReference type="SMART" id="SM00722"/>
    </source>
</evidence>
<feature type="domain" description="Carbohydrate-binding/sugar hydrolysis" evidence="5">
    <location>
        <begin position="54"/>
        <end position="202"/>
    </location>
</feature>
<keyword evidence="2" id="KW-0677">Repeat</keyword>
<sequence>MIRRAFVVNIRSVAIGLIAAWLGLLTSLWPGGAPLAAEWTATPGDSLQPLVANAAGGDRILLPEGRYAGPLVIDKTLALRAENGAVVDGGGAGNAVVVEAPDVVIDGVNVENWGADLTAMDAGIFIAREATGSVVKNARLEGPGFGIWLDGVHDAVIEDNVIRGDAERRSQDRGNGVHLFNVENVRVEGNDIARTRDGIYIDNSSRSFLARNRLHDLRYGVHYMYAHDNRLENNSTTGTRTGYALMQSKRLTVINNHSEGDLNYGILMNNITNSTLRGNRVSDIHQRRDASGQALVSGAAGKALFVYNSQYNLFENNRFANSGIGIHLTAGSEDNEVTGNAFIDNRQQVKYVATRSQEWQGNYWSNYLGWDLDDDGVGDTVFEPNDAMDRLLWRYPAARILMDSPAVLALRWVQRQFPVFRPQGVRDSAPLMDEPEALTAHAEEASP</sequence>
<comment type="pathway">
    <text evidence="1">Protein modification; protein ubiquitination.</text>
</comment>
<dbReference type="Pfam" id="PF05048">
    <property type="entry name" value="NosD"/>
    <property type="match status" value="1"/>
</dbReference>
<dbReference type="EMBL" id="CP119391">
    <property type="protein sequence ID" value="WNK19536.1"/>
    <property type="molecule type" value="Genomic_DNA"/>
</dbReference>
<dbReference type="RefSeq" id="WP_311882869.1">
    <property type="nucleotide sequence ID" value="NZ_CP119391.1"/>
</dbReference>
<dbReference type="PANTHER" id="PTHR22990:SF15">
    <property type="entry name" value="F-BOX ONLY PROTEIN 10"/>
    <property type="match status" value="1"/>
</dbReference>
<dbReference type="InterPro" id="IPR022441">
    <property type="entry name" value="Para_beta_helix_rpt-2"/>
</dbReference>
<dbReference type="NCBIfam" id="TIGR03804">
    <property type="entry name" value="para_beta_helix"/>
    <property type="match status" value="3"/>
</dbReference>
<evidence type="ECO:0000313" key="6">
    <source>
        <dbReference type="EMBL" id="WNK19536.1"/>
    </source>
</evidence>
<dbReference type="PANTHER" id="PTHR22990">
    <property type="entry name" value="F-BOX ONLY PROTEIN"/>
    <property type="match status" value="1"/>
</dbReference>
<proteinExistence type="predicted"/>
<dbReference type="InterPro" id="IPR051550">
    <property type="entry name" value="SCF-Subunits/Alg-Epimerases"/>
</dbReference>
<dbReference type="SMART" id="SM00710">
    <property type="entry name" value="PbH1"/>
    <property type="match status" value="9"/>
</dbReference>
<reference evidence="6 7" key="1">
    <citation type="submission" date="2023-03" db="EMBL/GenBank/DDBJ databases">
        <title>Halomonas sp. nov., isolated from Korean tranditional fermented seafood 'Jeotgal'.</title>
        <authorList>
            <person name="Kim B."/>
            <person name="Shin N.-R."/>
        </authorList>
    </citation>
    <scope>NUCLEOTIDE SEQUENCE [LARGE SCALE GENOMIC DNA]</scope>
    <source>
        <strain evidence="6 7">SG2L-4</strain>
    </source>
</reference>
<protein>
    <submittedName>
        <fullName evidence="6">Nitrous oxide reductase family maturation protein NosD</fullName>
    </submittedName>
</protein>
<feature type="domain" description="Carbohydrate-binding/sugar hydrolysis" evidence="5">
    <location>
        <begin position="208"/>
        <end position="380"/>
    </location>
</feature>
<evidence type="ECO:0000313" key="7">
    <source>
        <dbReference type="Proteomes" id="UP001301869"/>
    </source>
</evidence>
<dbReference type="SUPFAM" id="SSF51126">
    <property type="entry name" value="Pectin lyase-like"/>
    <property type="match status" value="1"/>
</dbReference>
<dbReference type="NCBIfam" id="TIGR04247">
    <property type="entry name" value="NosD_copper_fam"/>
    <property type="match status" value="1"/>
</dbReference>
<feature type="region of interest" description="Disordered" evidence="4">
    <location>
        <begin position="425"/>
        <end position="447"/>
    </location>
</feature>
<dbReference type="InterPro" id="IPR006633">
    <property type="entry name" value="Carb-bd_sugar_hydrolysis-dom"/>
</dbReference>
<dbReference type="InterPro" id="IPR012334">
    <property type="entry name" value="Pectin_lyas_fold"/>
</dbReference>
<evidence type="ECO:0000256" key="1">
    <source>
        <dbReference type="ARBA" id="ARBA00004906"/>
    </source>
</evidence>
<dbReference type="Proteomes" id="UP001301869">
    <property type="component" value="Chromosome"/>
</dbReference>
<evidence type="ECO:0000256" key="4">
    <source>
        <dbReference type="SAM" id="MobiDB-lite"/>
    </source>
</evidence>
<dbReference type="Gene3D" id="2.160.20.10">
    <property type="entry name" value="Single-stranded right-handed beta-helix, Pectin lyase-like"/>
    <property type="match status" value="1"/>
</dbReference>
<dbReference type="InterPro" id="IPR026464">
    <property type="entry name" value="NosD_copper_fam"/>
</dbReference>
<dbReference type="InterPro" id="IPR006626">
    <property type="entry name" value="PbH1"/>
</dbReference>
<dbReference type="SMART" id="SM00722">
    <property type="entry name" value="CASH"/>
    <property type="match status" value="2"/>
</dbReference>
<evidence type="ECO:0000256" key="2">
    <source>
        <dbReference type="ARBA" id="ARBA00022737"/>
    </source>
</evidence>
<accession>A0ABY9YYJ8</accession>
<gene>
    <name evidence="6" type="ORF">P1P91_11880</name>
</gene>
<evidence type="ECO:0000256" key="3">
    <source>
        <dbReference type="ARBA" id="ARBA00022786"/>
    </source>
</evidence>